<protein>
    <submittedName>
        <fullName evidence="2">Uncharacterized protein</fullName>
    </submittedName>
</protein>
<evidence type="ECO:0000313" key="2">
    <source>
        <dbReference type="EMBL" id="CAE8705981.1"/>
    </source>
</evidence>
<dbReference type="AlphaFoldDB" id="A0A813KK56"/>
<sequence length="235" mass="24275">MARPPGTSRRSGVTPAECTGTASLGGIEQPSALDPSSSAWKSARLAKLSRTPLGRLAAAAARLLASEPDSRELSNVAWDHATASVDSLPPSNGIAMRGAVITSSIAPQGSANLAWHSAKAVLTGRALAAAGRGWCARKAGALEEQGLVNAVWAFAKALHFGCPAMGKGLSRAIAVLLQRLETGSTKTGMHRKISANVRAIVYLITFIAPCEILDDQVSVLCGACGFEAFPVMSWG</sequence>
<organism evidence="2 3">
    <name type="scientific">Polarella glacialis</name>
    <name type="common">Dinoflagellate</name>
    <dbReference type="NCBI Taxonomy" id="89957"/>
    <lineage>
        <taxon>Eukaryota</taxon>
        <taxon>Sar</taxon>
        <taxon>Alveolata</taxon>
        <taxon>Dinophyceae</taxon>
        <taxon>Suessiales</taxon>
        <taxon>Suessiaceae</taxon>
        <taxon>Polarella</taxon>
    </lineage>
</organism>
<evidence type="ECO:0000256" key="1">
    <source>
        <dbReference type="SAM" id="MobiDB-lite"/>
    </source>
</evidence>
<name>A0A813KK56_POLGL</name>
<dbReference type="Proteomes" id="UP000626109">
    <property type="component" value="Unassembled WGS sequence"/>
</dbReference>
<accession>A0A813KK56</accession>
<gene>
    <name evidence="2" type="ORF">PGLA2088_LOCUS33964</name>
</gene>
<evidence type="ECO:0000313" key="3">
    <source>
        <dbReference type="Proteomes" id="UP000626109"/>
    </source>
</evidence>
<reference evidence="2" key="1">
    <citation type="submission" date="2021-02" db="EMBL/GenBank/DDBJ databases">
        <authorList>
            <person name="Dougan E. K."/>
            <person name="Rhodes N."/>
            <person name="Thang M."/>
            <person name="Chan C."/>
        </authorList>
    </citation>
    <scope>NUCLEOTIDE SEQUENCE</scope>
</reference>
<dbReference type="EMBL" id="CAJNNW010031109">
    <property type="protein sequence ID" value="CAE8705981.1"/>
    <property type="molecule type" value="Genomic_DNA"/>
</dbReference>
<feature type="region of interest" description="Disordered" evidence="1">
    <location>
        <begin position="1"/>
        <end position="38"/>
    </location>
</feature>
<proteinExistence type="predicted"/>
<comment type="caution">
    <text evidence="2">The sequence shown here is derived from an EMBL/GenBank/DDBJ whole genome shotgun (WGS) entry which is preliminary data.</text>
</comment>